<sequence length="491" mass="51549">MPQPQKYFPSFSFTNFSTLSPTKQQPGQQLDAQFNALKLTTDEIITNLGLIQRDDGLLANRTVGREQLREDITLGFNAPSPWEPNTVYTDFDTVFYDSKFYEARATHTSGEVFDPAQWNLIADFTVATAEAQAWADKAQEWAEKTDGPVEPGQFSAKYWATSPDVATVAGNIAAVQTVADNIQAVIDVPDNIELAAFYAVRAQEWAEKTDGPVEPGQFSAKYWAGVANEVAIPNGSITAVKLANSAVTETKLANSAVTEAKLADNAVSARTLATGAATRPKIANDAIDAAKIDAAASAAILDKLIPAGVIWPFGLPENEIPAGWIAPYGQQITTAYPVLRQKLLDAGSPYGTAGGNPLAPDYRGRVLVGRDNMGGVTAGRITAAGSGIDGTVLGAAGGAQNVTLSEAQMPVHNHTASSVVNDPGHSHSDVRTDYWGVANGIVGGSTPPYTGSGGSAFTGITVTTTIQNKGGGQAHPNVQPAAIVNVIMKAH</sequence>
<gene>
    <name evidence="1" type="ORF">GGR16_002624</name>
</gene>
<dbReference type="AlphaFoldDB" id="A0A840BX98"/>
<dbReference type="Proteomes" id="UP000577362">
    <property type="component" value="Unassembled WGS sequence"/>
</dbReference>
<comment type="caution">
    <text evidence="1">The sequence shown here is derived from an EMBL/GenBank/DDBJ whole genome shotgun (WGS) entry which is preliminary data.</text>
</comment>
<protein>
    <submittedName>
        <fullName evidence="1">Microcystin-dependent protein</fullName>
    </submittedName>
</protein>
<organism evidence="1 2">
    <name type="scientific">Chelatococcus caeni</name>
    <dbReference type="NCBI Taxonomy" id="1348468"/>
    <lineage>
        <taxon>Bacteria</taxon>
        <taxon>Pseudomonadati</taxon>
        <taxon>Pseudomonadota</taxon>
        <taxon>Alphaproteobacteria</taxon>
        <taxon>Hyphomicrobiales</taxon>
        <taxon>Chelatococcaceae</taxon>
        <taxon>Chelatococcus</taxon>
    </lineage>
</organism>
<evidence type="ECO:0000313" key="1">
    <source>
        <dbReference type="EMBL" id="MBB4017590.1"/>
    </source>
</evidence>
<evidence type="ECO:0000313" key="2">
    <source>
        <dbReference type="Proteomes" id="UP000577362"/>
    </source>
</evidence>
<name>A0A840BX98_9HYPH</name>
<dbReference type="RefSeq" id="WP_019403020.1">
    <property type="nucleotide sequence ID" value="NZ_JACIEN010000003.1"/>
</dbReference>
<accession>A0A840BX98</accession>
<proteinExistence type="predicted"/>
<reference evidence="1 2" key="1">
    <citation type="submission" date="2020-08" db="EMBL/GenBank/DDBJ databases">
        <title>Genomic Encyclopedia of Type Strains, Phase IV (KMG-IV): sequencing the most valuable type-strain genomes for metagenomic binning, comparative biology and taxonomic classification.</title>
        <authorList>
            <person name="Goeker M."/>
        </authorList>
    </citation>
    <scope>NUCLEOTIDE SEQUENCE [LARGE SCALE GENOMIC DNA]</scope>
    <source>
        <strain evidence="1 2">DSM 103737</strain>
    </source>
</reference>
<dbReference type="SUPFAM" id="SSF88874">
    <property type="entry name" value="Receptor-binding domain of short tail fibre protein gp12"/>
    <property type="match status" value="1"/>
</dbReference>
<dbReference type="EMBL" id="JACIEN010000003">
    <property type="protein sequence ID" value="MBB4017590.1"/>
    <property type="molecule type" value="Genomic_DNA"/>
</dbReference>
<dbReference type="Gene3D" id="2.10.10.20">
    <property type="entry name" value="Carbohydrate-binding module superfamily 5/12"/>
    <property type="match status" value="1"/>
</dbReference>
<keyword evidence="2" id="KW-1185">Reference proteome</keyword>